<organism evidence="1 2">
    <name type="scientific">Sulfobacillus thermosulfidooxidans</name>
    <dbReference type="NCBI Taxonomy" id="28034"/>
    <lineage>
        <taxon>Bacteria</taxon>
        <taxon>Bacillati</taxon>
        <taxon>Bacillota</taxon>
        <taxon>Clostridia</taxon>
        <taxon>Eubacteriales</taxon>
        <taxon>Clostridiales Family XVII. Incertae Sedis</taxon>
        <taxon>Sulfobacillus</taxon>
    </lineage>
</organism>
<gene>
    <name evidence="1" type="ORF">C7B47_15070</name>
</gene>
<evidence type="ECO:0000313" key="2">
    <source>
        <dbReference type="Proteomes" id="UP000242705"/>
    </source>
</evidence>
<dbReference type="Proteomes" id="UP000242705">
    <property type="component" value="Unassembled WGS sequence"/>
</dbReference>
<proteinExistence type="predicted"/>
<evidence type="ECO:0000313" key="1">
    <source>
        <dbReference type="EMBL" id="PSR24316.1"/>
    </source>
</evidence>
<comment type="caution">
    <text evidence="1">The sequence shown here is derived from an EMBL/GenBank/DDBJ whole genome shotgun (WGS) entry which is preliminary data.</text>
</comment>
<reference evidence="1 2" key="1">
    <citation type="journal article" date="2014" name="BMC Genomics">
        <title>Comparison of environmental and isolate Sulfobacillus genomes reveals diverse carbon, sulfur, nitrogen, and hydrogen metabolisms.</title>
        <authorList>
            <person name="Justice N.B."/>
            <person name="Norman A."/>
            <person name="Brown C.T."/>
            <person name="Singh A."/>
            <person name="Thomas B.C."/>
            <person name="Banfield J.F."/>
        </authorList>
    </citation>
    <scope>NUCLEOTIDE SEQUENCE [LARGE SCALE GENOMIC DNA]</scope>
    <source>
        <strain evidence="1">AMDSBA5</strain>
    </source>
</reference>
<sequence>MLSAANFMTITGATAITVAIVRLLHAVWPRGAEPWITCGVAEGVTFIGGMLTRPLTVHDLLLLSISGLVVAATTLGSQAGWKHLAPPSSRHKGS</sequence>
<accession>A0A2T2WQ01</accession>
<name>A0A2T2WQ01_SULTH</name>
<protein>
    <submittedName>
        <fullName evidence="1">Uncharacterized protein</fullName>
    </submittedName>
</protein>
<dbReference type="AlphaFoldDB" id="A0A2T2WQ01"/>
<dbReference type="EMBL" id="PXYX01000058">
    <property type="protein sequence ID" value="PSR24316.1"/>
    <property type="molecule type" value="Genomic_DNA"/>
</dbReference>